<sequence length="1673" mass="171793">MGQTITGTVYRDFNSDGVYASIPASGTYSYGEPGVGGVTITAYNAAGAAIATTTSSTVAASLGTYTLTVGNTGPYRVEFVNLPTGYFDGPRGTGSGTSVQFVASSPASNVNLGINYPTDYCQAAPNFLVPCYVNGDPLGGGSSGTQGVLVTLPYNSTGDSPAEFAIATNAQIGTVFGVAYQRTSKVLFTSAFVKRHSGLGTGGAGAIYITKPGSGTTYSSALFTTLPTATTAVALSATTGGSTVTVSTTVGSNVARGLPAATTTLNHDPSAFDQVGKAGLGDIEISEDGTQLYAVNLGDRRLYQIPIINPTSLSPSAGTPTSFSLPAVTQATGSVLRPFALKVYRGRVYVGAVTTNEAVSTTVSAGTGSTGGSTPMITRDPSSMVAYVFEFNPVNSSFTTVLSFPLSYTKGASDNDQTGVSRADRWYPWTDVQAATGLIPNRYARNSGSFSYPQPMLTGIEFDVDGSMILSIRDRFGDQYGNNNLGTNVSDNSSLFRAISPGDILRAGQCTPGVNQWTIENNARICSGTATLGANTNQGPGGGEYYYSDGIAIPSIANPYHAEMSEGGLALFPGRDEVASIVLDPTSNVDSGGIRRFKNSDGSGSPSTSVQIYYSGDVATYGKANGLGDVELNCDEPPIQIGNRVWIDSNNNGIQDPGEAPLAGIQVTLTGPGITGSVSVTTNAAGEYYFSSAISSTAATGFAYNLTGLTAGSSYSLTFPTSASAGALTLSGKPDSATGTNSDHIDTDPNTAGVVSFTLGQAGQNNFSYDAGYVPPASLGDYVFVDANKNGIQDTGDTPIQGVKVTLYTNGVASATTVTNASGLYSFTGLTPSTSISYAVGFDTPTGYTATTPLSGTDKSKDSDPVNGITAPVNLTAGENNITLDAGFYLIPARLGDYVFLDANKDGIQNTGDTPIQGVTAILYINGVASATTVTNASGFYSFTGLTPGSSLSYSVGFTAPAGYTATLANQGTDDTKDSDADPITGITQSVTLSPAEFNPTLDAGYYIPTAGLGDYVFLDANNDGIQNTGDTPIQGVTVTLYTNGVASATTVTNASGFYSFTGLTPGSSLSYSVGFTTPSGYTPTLANAGNDDTLDSDADPITGRTQSVTLAPSEFNPTLDAGFAIPSAELGDYVFLDVNKDGIQDADDSPIQGVTVTLYINGVASATTVTNVDGLYSFTGLTPGNSFSYSVGFTAPAGYTATLANAGTDDELDSDADPITGRTQSVTLAPGEFNPTLDAGYYIPTAGLGDYVFLDANKDGIQNTGDTPIQGVTVILYTNGVASATTVTNASGLYSFTGLTPGSSLSYSVGFTTPAGYTATTPLSGTNKATDSDADLVTGRTASVTLAPGEFNPTLDAGYYILQTTLELDKFVDKSKAKLGDILTYAVVITNTGSTTATNVVVTDSSTTGLTYNPTSVTAPTGTTFSLGTPNSTWTIPSLSPGQSLSLIIQARVDSAGILYNKAYIPGDTATVCSSIPFVMCAGDSYAFTLTAPTGRSSYKWYKDNVEIVGQTTNVLEVTAPGTYSLAVDNVTGKCPDFSCCPFIVEEDSLPTFQALATPVTCVANTPQANGQITLSGFKAAYTYQYSLGSTFNQAASLSGAAKAIPAGGVIVSNLVNPAVAQAYTVRVYNASGCYTDVTVMLMPTVCGCPADVCVPYVITQSKRAKRIGDPR</sequence>
<evidence type="ECO:0000256" key="3">
    <source>
        <dbReference type="ARBA" id="ARBA00022729"/>
    </source>
</evidence>
<proteinExistence type="predicted"/>
<dbReference type="Pfam" id="PF17210">
    <property type="entry name" value="SdrD_B"/>
    <property type="match status" value="7"/>
</dbReference>
<dbReference type="SUPFAM" id="SSF117074">
    <property type="entry name" value="Hypothetical protein PA1324"/>
    <property type="match status" value="6"/>
</dbReference>
<feature type="domain" description="SD-repeat containing protein B" evidence="5">
    <location>
        <begin position="17"/>
        <end position="98"/>
    </location>
</feature>
<dbReference type="InterPro" id="IPR013783">
    <property type="entry name" value="Ig-like_fold"/>
</dbReference>
<dbReference type="PANTHER" id="PTHR23303">
    <property type="entry name" value="CARBOXYPEPTIDASE REGULATORY REGION-CONTAINING"/>
    <property type="match status" value="1"/>
</dbReference>
<reference evidence="6 7" key="1">
    <citation type="submission" date="2020-07" db="EMBL/GenBank/DDBJ databases">
        <title>Spirosoma foliorum sp. nov., isolated from the leaves on the Nejang mountain Korea, Republic of.</title>
        <authorList>
            <person name="Ho H."/>
            <person name="Lee Y.-J."/>
            <person name="Nurcahyanto D.-A."/>
            <person name="Kim S.-G."/>
        </authorList>
    </citation>
    <scope>NUCLEOTIDE SEQUENCE [LARGE SCALE GENOMIC DNA]</scope>
    <source>
        <strain evidence="6 7">PL0136</strain>
    </source>
</reference>
<feature type="domain" description="SD-repeat containing protein B" evidence="5">
    <location>
        <begin position="1129"/>
        <end position="1242"/>
    </location>
</feature>
<evidence type="ECO:0000259" key="5">
    <source>
        <dbReference type="Pfam" id="PF17210"/>
    </source>
</evidence>
<dbReference type="Proteomes" id="UP000515369">
    <property type="component" value="Chromosome"/>
</dbReference>
<name>A0A7G5GQH2_9BACT</name>
<evidence type="ECO:0000313" key="7">
    <source>
        <dbReference type="Proteomes" id="UP000515369"/>
    </source>
</evidence>
<dbReference type="Pfam" id="PF01345">
    <property type="entry name" value="DUF11"/>
    <property type="match status" value="1"/>
</dbReference>
<dbReference type="InterPro" id="IPR001434">
    <property type="entry name" value="OmcB-like_DUF11"/>
</dbReference>
<protein>
    <submittedName>
        <fullName evidence="6">Cna B-type domain-containing protein</fullName>
    </submittedName>
</protein>
<evidence type="ECO:0000256" key="1">
    <source>
        <dbReference type="ARBA" id="ARBA00004613"/>
    </source>
</evidence>
<dbReference type="EMBL" id="CP059732">
    <property type="protein sequence ID" value="QMW01114.1"/>
    <property type="molecule type" value="Genomic_DNA"/>
</dbReference>
<keyword evidence="3" id="KW-0732">Signal</keyword>
<dbReference type="NCBIfam" id="TIGR01451">
    <property type="entry name" value="B_ant_repeat"/>
    <property type="match status" value="1"/>
</dbReference>
<dbReference type="KEGG" id="sfol:H3H32_24505"/>
<organism evidence="6 7">
    <name type="scientific">Spirosoma foliorum</name>
    <dbReference type="NCBI Taxonomy" id="2710596"/>
    <lineage>
        <taxon>Bacteria</taxon>
        <taxon>Pseudomonadati</taxon>
        <taxon>Bacteroidota</taxon>
        <taxon>Cytophagia</taxon>
        <taxon>Cytophagales</taxon>
        <taxon>Cytophagaceae</taxon>
        <taxon>Spirosoma</taxon>
    </lineage>
</organism>
<evidence type="ECO:0000259" key="4">
    <source>
        <dbReference type="Pfam" id="PF01345"/>
    </source>
</evidence>
<keyword evidence="2" id="KW-0964">Secreted</keyword>
<accession>A0A7G5GQH2</accession>
<dbReference type="InterPro" id="IPR047589">
    <property type="entry name" value="DUF11_rpt"/>
</dbReference>
<feature type="domain" description="SD-repeat containing protein B" evidence="5">
    <location>
        <begin position="640"/>
        <end position="692"/>
    </location>
</feature>
<feature type="domain" description="SD-repeat containing protein B" evidence="5">
    <location>
        <begin position="1248"/>
        <end position="1360"/>
    </location>
</feature>
<comment type="subcellular location">
    <subcellularLocation>
        <location evidence="1">Secreted</location>
    </subcellularLocation>
</comment>
<feature type="domain" description="SD-repeat containing protein B" evidence="5">
    <location>
        <begin position="894"/>
        <end position="1006"/>
    </location>
</feature>
<dbReference type="GO" id="GO:0005576">
    <property type="term" value="C:extracellular region"/>
    <property type="evidence" value="ECO:0007669"/>
    <property type="project" value="UniProtKB-SubCell"/>
</dbReference>
<gene>
    <name evidence="6" type="ORF">H3H32_24505</name>
</gene>
<dbReference type="InterPro" id="IPR051417">
    <property type="entry name" value="SDr/BOS_complex"/>
</dbReference>
<dbReference type="Gene3D" id="2.60.40.10">
    <property type="entry name" value="Immunoglobulins"/>
    <property type="match status" value="7"/>
</dbReference>
<evidence type="ECO:0000256" key="2">
    <source>
        <dbReference type="ARBA" id="ARBA00022525"/>
    </source>
</evidence>
<dbReference type="PANTHER" id="PTHR23303:SF15">
    <property type="entry name" value="COLOSSIN-A"/>
    <property type="match status" value="1"/>
</dbReference>
<feature type="domain" description="SD-repeat containing protein B" evidence="5">
    <location>
        <begin position="777"/>
        <end position="888"/>
    </location>
</feature>
<dbReference type="InterPro" id="IPR033764">
    <property type="entry name" value="Sdr_B"/>
</dbReference>
<feature type="domain" description="DUF11" evidence="4">
    <location>
        <begin position="1367"/>
        <end position="1468"/>
    </location>
</feature>
<keyword evidence="7" id="KW-1185">Reference proteome</keyword>
<evidence type="ECO:0000313" key="6">
    <source>
        <dbReference type="EMBL" id="QMW01114.1"/>
    </source>
</evidence>
<feature type="domain" description="SD-repeat containing protein B" evidence="5">
    <location>
        <begin position="1012"/>
        <end position="1124"/>
    </location>
</feature>